<keyword evidence="2" id="KW-1185">Reference proteome</keyword>
<dbReference type="Proteomes" id="UP000217696">
    <property type="component" value="Chromosome"/>
</dbReference>
<dbReference type="PANTHER" id="PTHR37814">
    <property type="entry name" value="CONSERVED MEMBRANE PROTEIN"/>
    <property type="match status" value="1"/>
</dbReference>
<gene>
    <name evidence="1" type="ORF">CB4_01300</name>
</gene>
<protein>
    <submittedName>
        <fullName evidence="1">Uncharacterized protein</fullName>
    </submittedName>
</protein>
<reference evidence="1 2" key="1">
    <citation type="submission" date="2015-12" db="EMBL/GenBank/DDBJ databases">
        <title>Genome sequence of Aneurinibacillus soli.</title>
        <authorList>
            <person name="Lee J.S."/>
            <person name="Lee K.C."/>
            <person name="Kim K.K."/>
            <person name="Lee B.W."/>
        </authorList>
    </citation>
    <scope>NUCLEOTIDE SEQUENCE [LARGE SCALE GENOMIC DNA]</scope>
    <source>
        <strain evidence="1 2">CB4</strain>
    </source>
</reference>
<evidence type="ECO:0000313" key="1">
    <source>
        <dbReference type="EMBL" id="BAU27131.1"/>
    </source>
</evidence>
<organism evidence="1 2">
    <name type="scientific">Aneurinibacillus soli</name>
    <dbReference type="NCBI Taxonomy" id="1500254"/>
    <lineage>
        <taxon>Bacteria</taxon>
        <taxon>Bacillati</taxon>
        <taxon>Bacillota</taxon>
        <taxon>Bacilli</taxon>
        <taxon>Bacillales</taxon>
        <taxon>Paenibacillaceae</taxon>
        <taxon>Aneurinibacillus group</taxon>
        <taxon>Aneurinibacillus</taxon>
    </lineage>
</organism>
<evidence type="ECO:0000313" key="2">
    <source>
        <dbReference type="Proteomes" id="UP000217696"/>
    </source>
</evidence>
<dbReference type="AlphaFoldDB" id="A0A0U4WEF3"/>
<dbReference type="PANTHER" id="PTHR37814:SF1">
    <property type="entry name" value="MEMBRANE PROTEIN"/>
    <property type="match status" value="1"/>
</dbReference>
<dbReference type="Gene3D" id="1.20.1740.10">
    <property type="entry name" value="Amino acid/polyamine transporter I"/>
    <property type="match status" value="1"/>
</dbReference>
<dbReference type="OrthoDB" id="4424890at2"/>
<dbReference type="KEGG" id="asoc:CB4_01300"/>
<dbReference type="RefSeq" id="WP_096464226.1">
    <property type="nucleotide sequence ID" value="NZ_AP017312.1"/>
</dbReference>
<dbReference type="InterPro" id="IPR038728">
    <property type="entry name" value="YkvI-like"/>
</dbReference>
<dbReference type="EMBL" id="AP017312">
    <property type="protein sequence ID" value="BAU27131.1"/>
    <property type="molecule type" value="Genomic_DNA"/>
</dbReference>
<accession>A0A0U4WEF3</accession>
<name>A0A0U4WEF3_9BACL</name>
<sequence length="346" mass="37201">MRISYKAIMQIGFTYIGTVVGAGFASGQEIFRFVTCFGDKSYLIIAVAVLLFMIVGTKIMLLASRMQTTSYDAFNEYVFGRTAGAWINLTTLLILICITGVMLAGTAALFNQQINGLGVPGVAVTVLILYLVATRGMNAVMAINTIVVPVMLLFSVLIGIATLGSGRVATTFPSSAPDSDLWMLSPFLYAAFNLTLALAVLVPLGSEFEDRRTIIAGGIVGGIGLGVLLWLSDFVLAAHLPQIEGSEIPMAVIVANFGPLAQWLFSLVIFGEIFTTLAGNVFGITRQLRRLFPSSVTERTLIIGLLAICCFISQFGFSALVHHLYPLFGIVGCITLLLMFMKKKPV</sequence>
<proteinExistence type="predicted"/>